<dbReference type="PhylomeDB" id="E2B7G9"/>
<evidence type="ECO:0000313" key="4">
    <source>
        <dbReference type="EMBL" id="EFN88344.1"/>
    </source>
</evidence>
<dbReference type="Pfam" id="PF00651">
    <property type="entry name" value="BTB"/>
    <property type="match status" value="1"/>
</dbReference>
<dbReference type="AlphaFoldDB" id="E2B7G9"/>
<dbReference type="Gene3D" id="1.25.10.10">
    <property type="entry name" value="Leucine-rich Repeat Variant"/>
    <property type="match status" value="2"/>
</dbReference>
<reference evidence="4 5" key="1">
    <citation type="journal article" date="2010" name="Science">
        <title>Genomic comparison of the ants Camponotus floridanus and Harpegnathos saltator.</title>
        <authorList>
            <person name="Bonasio R."/>
            <person name="Zhang G."/>
            <person name="Ye C."/>
            <person name="Mutti N.S."/>
            <person name="Fang X."/>
            <person name="Qin N."/>
            <person name="Donahue G."/>
            <person name="Yang P."/>
            <person name="Li Q."/>
            <person name="Li C."/>
            <person name="Zhang P."/>
            <person name="Huang Z."/>
            <person name="Berger S.L."/>
            <person name="Reinberg D."/>
            <person name="Wang J."/>
            <person name="Liebig J."/>
        </authorList>
    </citation>
    <scope>NUCLEOTIDE SEQUENCE [LARGE SCALE GENOMIC DNA]</scope>
    <source>
        <strain evidence="4 5">R22 G/1</strain>
    </source>
</reference>
<dbReference type="OMA" id="NCCTEGG"/>
<evidence type="ECO:0000313" key="5">
    <source>
        <dbReference type="Proteomes" id="UP000008237"/>
    </source>
</evidence>
<evidence type="ECO:0000256" key="1">
    <source>
        <dbReference type="SAM" id="MobiDB-lite"/>
    </source>
</evidence>
<feature type="region of interest" description="Disordered" evidence="1">
    <location>
        <begin position="454"/>
        <end position="479"/>
    </location>
</feature>
<dbReference type="FunCoup" id="E2B7G9">
    <property type="interactions" value="237"/>
</dbReference>
<dbReference type="InterPro" id="IPR016024">
    <property type="entry name" value="ARM-type_fold"/>
</dbReference>
<dbReference type="InterPro" id="IPR011333">
    <property type="entry name" value="SKP1/BTB/POZ_sf"/>
</dbReference>
<feature type="domain" description="ARMC5-like ARM-repeats" evidence="3">
    <location>
        <begin position="59"/>
        <end position="357"/>
    </location>
</feature>
<dbReference type="SMART" id="SM00185">
    <property type="entry name" value="ARM"/>
    <property type="match status" value="4"/>
</dbReference>
<dbReference type="Gene3D" id="3.30.710.10">
    <property type="entry name" value="Potassium Channel Kv1.1, Chain A"/>
    <property type="match status" value="1"/>
</dbReference>
<dbReference type="GO" id="GO:0005829">
    <property type="term" value="C:cytosol"/>
    <property type="evidence" value="ECO:0007669"/>
    <property type="project" value="TreeGrafter"/>
</dbReference>
<dbReference type="InterPro" id="IPR000210">
    <property type="entry name" value="BTB/POZ_dom"/>
</dbReference>
<dbReference type="InParanoid" id="E2B7G9"/>
<organism evidence="5">
    <name type="scientific">Harpegnathos saltator</name>
    <name type="common">Jerdon's jumping ant</name>
    <dbReference type="NCBI Taxonomy" id="610380"/>
    <lineage>
        <taxon>Eukaryota</taxon>
        <taxon>Metazoa</taxon>
        <taxon>Ecdysozoa</taxon>
        <taxon>Arthropoda</taxon>
        <taxon>Hexapoda</taxon>
        <taxon>Insecta</taxon>
        <taxon>Pterygota</taxon>
        <taxon>Neoptera</taxon>
        <taxon>Endopterygota</taxon>
        <taxon>Hymenoptera</taxon>
        <taxon>Apocrita</taxon>
        <taxon>Aculeata</taxon>
        <taxon>Formicoidea</taxon>
        <taxon>Formicidae</taxon>
        <taxon>Ponerinae</taxon>
        <taxon>Ponerini</taxon>
        <taxon>Harpegnathos</taxon>
    </lineage>
</organism>
<dbReference type="PANTHER" id="PTHR23312">
    <property type="entry name" value="ARMC5 ARMADILLO REPEAT-CONTAINING -RELATED"/>
    <property type="match status" value="1"/>
</dbReference>
<evidence type="ECO:0000259" key="3">
    <source>
        <dbReference type="Pfam" id="PF24768"/>
    </source>
</evidence>
<accession>E2B7G9</accession>
<name>E2B7G9_HARSA</name>
<keyword evidence="5" id="KW-1185">Reference proteome</keyword>
<dbReference type="KEGG" id="hst:105191920"/>
<gene>
    <name evidence="4" type="ORF">EAI_02477</name>
</gene>
<dbReference type="OrthoDB" id="6086604at2759"/>
<feature type="region of interest" description="Disordered" evidence="1">
    <location>
        <begin position="418"/>
        <end position="441"/>
    </location>
</feature>
<dbReference type="SUPFAM" id="SSF54695">
    <property type="entry name" value="POZ domain"/>
    <property type="match status" value="1"/>
</dbReference>
<dbReference type="GO" id="GO:0009653">
    <property type="term" value="P:anatomical structure morphogenesis"/>
    <property type="evidence" value="ECO:0007669"/>
    <property type="project" value="TreeGrafter"/>
</dbReference>
<evidence type="ECO:0000259" key="2">
    <source>
        <dbReference type="Pfam" id="PF00651"/>
    </source>
</evidence>
<dbReference type="InterPro" id="IPR000225">
    <property type="entry name" value="Armadillo"/>
</dbReference>
<dbReference type="STRING" id="610380.E2B7G9"/>
<sequence>MSESLDVQALKEHVRANSKSGIVTCLSQLRNEPLRCKNFTKHGGLSILVNLLRSPNSTILNMCLSILANACISSDARDKVRDSNIGDNVIHIMKNHTLDSTVHCRVCRLVGNLSECSWHAKLLYNSGVVEPLTMFLKLKTNRQTYLMAIRAIRNIWSIYEGSREQILQLQAVRLIAQLFVMAKEKANVDTKYAELVDVCLKAMCTFLVTQDEIADLVRCSAQMEADKDKQGYKTLIRCCRNGNNLAIKCLCSLCLLTGCRLVLGTLGAAELLITLTRNGSTDGELSRQVLVTLCLFCQESVHRLKMKAAGGLEVFVMLLKQPELEKYHPMLLDALLQFAYCDNSIVTLAKHGLLEVLMTKLSDSVADTTVADEASDLSPINNSNMSNKRCYGSTPCRKYSRISEGRYSRYYTLHRFDGDSSPGSSTSVSSSPPSTPPLLYYDSMMETDIGDDNYSPVYSDTEWGDDEEPQDEEADSLKSCKSLTVNADNSRDSEKSSKGVLCDSTVLMLLYRMSLLPQPIDRLAEPMTIKSLLIYINRTKNEKAITILNTIVRNATYFIPLLKQGFVFDTHGMPEREEYLQHLREVAETGGAIGQLSSVLLRGEERHKLIFAVSIPFLIVQSRVTLRSLLHNHGGLQMILRLLSEPMHELHERAVWSICRLAVSLRVRPETVEKCPITASGLFRDYSLENSNPQPLPIVTFELDDGTSVDACRRVLCQRSDAFSAMLEGNFSESGKRRVRLRNASRDGLNTLILAATGAAYKHCSIESMLDAVLLADKFLMPDLSDALTDSSVSELSYENFSRAWCWARTNACPELRSCCVKTFLTADMTNGQAIQAFCDFSVMDAFEEFLCDIREIIMDVLCQP</sequence>
<dbReference type="PANTHER" id="PTHR23312:SF8">
    <property type="entry name" value="ARMADILLO REPEAT-CONTAINING PROTEIN 5"/>
    <property type="match status" value="1"/>
</dbReference>
<dbReference type="Pfam" id="PF24768">
    <property type="entry name" value="ARM_ARMC5"/>
    <property type="match status" value="1"/>
</dbReference>
<feature type="compositionally biased region" description="Acidic residues" evidence="1">
    <location>
        <begin position="462"/>
        <end position="474"/>
    </location>
</feature>
<proteinExistence type="predicted"/>
<dbReference type="InterPro" id="IPR011989">
    <property type="entry name" value="ARM-like"/>
</dbReference>
<protein>
    <submittedName>
        <fullName evidence="4">Armadillo repeat-containing protein 5</fullName>
    </submittedName>
</protein>
<dbReference type="InterPro" id="IPR055445">
    <property type="entry name" value="ARM_ARMC5"/>
</dbReference>
<dbReference type="SUPFAM" id="SSF48371">
    <property type="entry name" value="ARM repeat"/>
    <property type="match status" value="1"/>
</dbReference>
<dbReference type="Proteomes" id="UP000008237">
    <property type="component" value="Unassembled WGS sequence"/>
</dbReference>
<feature type="domain" description="BTB" evidence="2">
    <location>
        <begin position="699"/>
        <end position="791"/>
    </location>
</feature>
<feature type="compositionally biased region" description="Low complexity" evidence="1">
    <location>
        <begin position="419"/>
        <end position="441"/>
    </location>
</feature>
<dbReference type="EMBL" id="GL446181">
    <property type="protein sequence ID" value="EFN88344.1"/>
    <property type="molecule type" value="Genomic_DNA"/>
</dbReference>